<dbReference type="SMART" id="SM00895">
    <property type="entry name" value="FCD"/>
    <property type="match status" value="1"/>
</dbReference>
<dbReference type="GO" id="GO:0003677">
    <property type="term" value="F:DNA binding"/>
    <property type="evidence" value="ECO:0007669"/>
    <property type="project" value="UniProtKB-KW"/>
</dbReference>
<dbReference type="Pfam" id="PF07729">
    <property type="entry name" value="FCD"/>
    <property type="match status" value="1"/>
</dbReference>
<dbReference type="InterPro" id="IPR000524">
    <property type="entry name" value="Tscrpt_reg_HTH_GntR"/>
</dbReference>
<evidence type="ECO:0000256" key="5">
    <source>
        <dbReference type="ARBA" id="ARBA00037357"/>
    </source>
</evidence>
<dbReference type="EMBL" id="RXMA01000016">
    <property type="protein sequence ID" value="RTR18127.1"/>
    <property type="molecule type" value="Genomic_DNA"/>
</dbReference>
<comment type="function">
    <text evidence="5">Transcriptional repressor for the pyruvate dehydrogenase complex genes aceEF and lpd.</text>
</comment>
<dbReference type="InterPro" id="IPR036390">
    <property type="entry name" value="WH_DNA-bd_sf"/>
</dbReference>
<dbReference type="CDD" id="cd07377">
    <property type="entry name" value="WHTH_GntR"/>
    <property type="match status" value="1"/>
</dbReference>
<keyword evidence="9" id="KW-1185">Reference proteome</keyword>
<dbReference type="InterPro" id="IPR011711">
    <property type="entry name" value="GntR_C"/>
</dbReference>
<dbReference type="Gene3D" id="1.20.120.530">
    <property type="entry name" value="GntR ligand-binding domain-like"/>
    <property type="match status" value="1"/>
</dbReference>
<evidence type="ECO:0000256" key="3">
    <source>
        <dbReference type="ARBA" id="ARBA00023125"/>
    </source>
</evidence>
<evidence type="ECO:0000256" key="6">
    <source>
        <dbReference type="ARBA" id="ARBA00039592"/>
    </source>
</evidence>
<protein>
    <recommendedName>
        <fullName evidence="6">Pyruvate dehydrogenase complex repressor</fullName>
    </recommendedName>
</protein>
<dbReference type="PRINTS" id="PR00035">
    <property type="entry name" value="HTHGNTR"/>
</dbReference>
<dbReference type="RefSeq" id="WP_126617475.1">
    <property type="nucleotide sequence ID" value="NZ_JBHUCY010000054.1"/>
</dbReference>
<dbReference type="AlphaFoldDB" id="A0A431VED4"/>
<dbReference type="InterPro" id="IPR008920">
    <property type="entry name" value="TF_FadR/GntR_C"/>
</dbReference>
<dbReference type="OrthoDB" id="5450856at2"/>
<keyword evidence="4" id="KW-0804">Transcription</keyword>
<proteinExistence type="predicted"/>
<evidence type="ECO:0000259" key="7">
    <source>
        <dbReference type="PROSITE" id="PS50949"/>
    </source>
</evidence>
<keyword evidence="2" id="KW-0805">Transcription regulation</keyword>
<keyword evidence="1" id="KW-0678">Repressor</keyword>
<dbReference type="PROSITE" id="PS50949">
    <property type="entry name" value="HTH_GNTR"/>
    <property type="match status" value="1"/>
</dbReference>
<dbReference type="PANTHER" id="PTHR43537">
    <property type="entry name" value="TRANSCRIPTIONAL REGULATOR, GNTR FAMILY"/>
    <property type="match status" value="1"/>
</dbReference>
<keyword evidence="3" id="KW-0238">DNA-binding</keyword>
<dbReference type="SMART" id="SM00345">
    <property type="entry name" value="HTH_GNTR"/>
    <property type="match status" value="1"/>
</dbReference>
<accession>A0A431VED4</accession>
<comment type="caution">
    <text evidence="8">The sequence shown here is derived from an EMBL/GenBank/DDBJ whole genome shotgun (WGS) entry which is preliminary data.</text>
</comment>
<feature type="domain" description="HTH gntR-type" evidence="7">
    <location>
        <begin position="8"/>
        <end position="75"/>
    </location>
</feature>
<dbReference type="SUPFAM" id="SSF46785">
    <property type="entry name" value="Winged helix' DNA-binding domain"/>
    <property type="match status" value="1"/>
</dbReference>
<dbReference type="Pfam" id="PF00392">
    <property type="entry name" value="GntR"/>
    <property type="match status" value="1"/>
</dbReference>
<sequence>MPGTIKPAKLADAIADHLEKLILEGALRPGEKLLAERELAQKLDVSRPSLRDAIAKLEERGLLVTGRNGTHIAQFLSHIGDPLVSLLQNNPDTTFDYLEFRSAIEVEAAALAARRATDLDRDGIRAIVARMKAAHGKDDSSEEADSDAELHLAIYEAAHNVVMLHIMRTLSDMLRNDVFYNRADLYSRPGVRDLLLEQHLAIADAVLAGDGDRARAAAAAHVAFTLKTLREIRENDARLKVSLRRIGRTDLIDSSD</sequence>
<reference evidence="8 9" key="1">
    <citation type="submission" date="2018-12" db="EMBL/GenBank/DDBJ databases">
        <authorList>
            <person name="Yang Y."/>
        </authorList>
    </citation>
    <scope>NUCLEOTIDE SEQUENCE [LARGE SCALE GENOMIC DNA]</scope>
    <source>
        <strain evidence="8 9">L-25-5w-1</strain>
    </source>
</reference>
<evidence type="ECO:0000256" key="2">
    <source>
        <dbReference type="ARBA" id="ARBA00023015"/>
    </source>
</evidence>
<evidence type="ECO:0000313" key="8">
    <source>
        <dbReference type="EMBL" id="RTR18127.1"/>
    </source>
</evidence>
<evidence type="ECO:0000256" key="1">
    <source>
        <dbReference type="ARBA" id="ARBA00022491"/>
    </source>
</evidence>
<dbReference type="SUPFAM" id="SSF48008">
    <property type="entry name" value="GntR ligand-binding domain-like"/>
    <property type="match status" value="1"/>
</dbReference>
<evidence type="ECO:0000313" key="9">
    <source>
        <dbReference type="Proteomes" id="UP000277007"/>
    </source>
</evidence>
<dbReference type="GO" id="GO:0003700">
    <property type="term" value="F:DNA-binding transcription factor activity"/>
    <property type="evidence" value="ECO:0007669"/>
    <property type="project" value="InterPro"/>
</dbReference>
<dbReference type="Gene3D" id="1.10.10.10">
    <property type="entry name" value="Winged helix-like DNA-binding domain superfamily/Winged helix DNA-binding domain"/>
    <property type="match status" value="1"/>
</dbReference>
<evidence type="ECO:0000256" key="4">
    <source>
        <dbReference type="ARBA" id="ARBA00023163"/>
    </source>
</evidence>
<dbReference type="InterPro" id="IPR036388">
    <property type="entry name" value="WH-like_DNA-bd_sf"/>
</dbReference>
<dbReference type="PANTHER" id="PTHR43537:SF34">
    <property type="entry name" value="PYRUVATE DEHYDROGENASE COMPLEX REPRESSOR"/>
    <property type="match status" value="1"/>
</dbReference>
<dbReference type="Proteomes" id="UP000277007">
    <property type="component" value="Unassembled WGS sequence"/>
</dbReference>
<organism evidence="8 9">
    <name type="scientific">Azospirillum griseum</name>
    <dbReference type="NCBI Taxonomy" id="2496639"/>
    <lineage>
        <taxon>Bacteria</taxon>
        <taxon>Pseudomonadati</taxon>
        <taxon>Pseudomonadota</taxon>
        <taxon>Alphaproteobacteria</taxon>
        <taxon>Rhodospirillales</taxon>
        <taxon>Azospirillaceae</taxon>
        <taxon>Azospirillum</taxon>
    </lineage>
</organism>
<gene>
    <name evidence="8" type="ORF">EJ903_16695</name>
</gene>
<name>A0A431VED4_9PROT</name>